<comment type="caution">
    <text evidence="2">The sequence shown here is derived from an EMBL/GenBank/DDBJ whole genome shotgun (WGS) entry which is preliminary data.</text>
</comment>
<reference evidence="2 3" key="1">
    <citation type="submission" date="2021-01" db="EMBL/GenBank/DDBJ databases">
        <title>Whole genome shotgun sequence of Actinoplanes humidus NBRC 14915.</title>
        <authorList>
            <person name="Komaki H."/>
            <person name="Tamura T."/>
        </authorList>
    </citation>
    <scope>NUCLEOTIDE SEQUENCE [LARGE SCALE GENOMIC DNA]</scope>
    <source>
        <strain evidence="2 3">NBRC 14915</strain>
    </source>
</reference>
<name>A0ABQ4A676_9ACTN</name>
<feature type="region of interest" description="Disordered" evidence="1">
    <location>
        <begin position="1"/>
        <end position="57"/>
    </location>
</feature>
<organism evidence="2 3">
    <name type="scientific">Winogradskya humida</name>
    <dbReference type="NCBI Taxonomy" id="113566"/>
    <lineage>
        <taxon>Bacteria</taxon>
        <taxon>Bacillati</taxon>
        <taxon>Actinomycetota</taxon>
        <taxon>Actinomycetes</taxon>
        <taxon>Micromonosporales</taxon>
        <taxon>Micromonosporaceae</taxon>
        <taxon>Winogradskya</taxon>
    </lineage>
</organism>
<accession>A0ABQ4A676</accession>
<dbReference type="Proteomes" id="UP000603200">
    <property type="component" value="Unassembled WGS sequence"/>
</dbReference>
<evidence type="ECO:0000313" key="3">
    <source>
        <dbReference type="Proteomes" id="UP000603200"/>
    </source>
</evidence>
<gene>
    <name evidence="2" type="ORF">Ahu01nite_094470</name>
</gene>
<keyword evidence="3" id="KW-1185">Reference proteome</keyword>
<protein>
    <submittedName>
        <fullName evidence="2">Uncharacterized protein</fullName>
    </submittedName>
</protein>
<proteinExistence type="predicted"/>
<sequence length="138" mass="14912">MDLSRPPGSSELHASDPGRATVSVVPGLALDTHDPRARARAPGGDPSSDLERTDTVGRKPVHLNIVVGNLPHQPSRLHPLSAKITRVSCRQRLAVVLAVPRSTQLFEGLIDLRMRIRHRNRRAVCGKTIANTVTTNGA</sequence>
<dbReference type="EMBL" id="BOMN01000142">
    <property type="protein sequence ID" value="GIE26345.1"/>
    <property type="molecule type" value="Genomic_DNA"/>
</dbReference>
<evidence type="ECO:0000313" key="2">
    <source>
        <dbReference type="EMBL" id="GIE26345.1"/>
    </source>
</evidence>
<evidence type="ECO:0000256" key="1">
    <source>
        <dbReference type="SAM" id="MobiDB-lite"/>
    </source>
</evidence>